<feature type="domain" description="MYND-type" evidence="5">
    <location>
        <begin position="9"/>
        <end position="49"/>
    </location>
</feature>
<dbReference type="EMBL" id="CP069025">
    <property type="protein sequence ID" value="QRC93631.1"/>
    <property type="molecule type" value="Genomic_DNA"/>
</dbReference>
<evidence type="ECO:0000256" key="2">
    <source>
        <dbReference type="ARBA" id="ARBA00022771"/>
    </source>
</evidence>
<evidence type="ECO:0000256" key="3">
    <source>
        <dbReference type="ARBA" id="ARBA00022833"/>
    </source>
</evidence>
<dbReference type="VEuPathDB" id="FungiDB:JI435_038300"/>
<evidence type="ECO:0000256" key="1">
    <source>
        <dbReference type="ARBA" id="ARBA00022723"/>
    </source>
</evidence>
<dbReference type="SUPFAM" id="SSF144232">
    <property type="entry name" value="HIT/MYND zinc finger-like"/>
    <property type="match status" value="1"/>
</dbReference>
<reference evidence="7" key="1">
    <citation type="journal article" date="2021" name="BMC Genomics">
        <title>Chromosome-level genome assembly and manually-curated proteome of model necrotroph Parastagonospora nodorum Sn15 reveals a genome-wide trove of candidate effector homologs, and redundancy of virulence-related functions within an accessory chromosome.</title>
        <authorList>
            <person name="Bertazzoni S."/>
            <person name="Jones D.A.B."/>
            <person name="Phan H.T."/>
            <person name="Tan K.-C."/>
            <person name="Hane J.K."/>
        </authorList>
    </citation>
    <scope>NUCLEOTIDE SEQUENCE [LARGE SCALE GENOMIC DNA]</scope>
    <source>
        <strain evidence="7">SN15 / ATCC MYA-4574 / FGSC 10173)</strain>
    </source>
</reference>
<protein>
    <submittedName>
        <fullName evidence="6">MYND-type zinc finger protein samB</fullName>
    </submittedName>
</protein>
<proteinExistence type="predicted"/>
<keyword evidence="3" id="KW-0862">Zinc</keyword>
<evidence type="ECO:0000259" key="5">
    <source>
        <dbReference type="PROSITE" id="PS50865"/>
    </source>
</evidence>
<dbReference type="Pfam" id="PF01753">
    <property type="entry name" value="zf-MYND"/>
    <property type="match status" value="1"/>
</dbReference>
<dbReference type="OrthoDB" id="432970at2759"/>
<dbReference type="AlphaFoldDB" id="A0A7U2HYR6"/>
<dbReference type="Gene3D" id="6.10.140.2220">
    <property type="match status" value="1"/>
</dbReference>
<keyword evidence="7" id="KW-1185">Reference proteome</keyword>
<dbReference type="InterPro" id="IPR002893">
    <property type="entry name" value="Znf_MYND"/>
</dbReference>
<dbReference type="GO" id="GO:0008270">
    <property type="term" value="F:zinc ion binding"/>
    <property type="evidence" value="ECO:0007669"/>
    <property type="project" value="UniProtKB-KW"/>
</dbReference>
<organism evidence="6 7">
    <name type="scientific">Phaeosphaeria nodorum (strain SN15 / ATCC MYA-4574 / FGSC 10173)</name>
    <name type="common">Glume blotch fungus</name>
    <name type="synonym">Parastagonospora nodorum</name>
    <dbReference type="NCBI Taxonomy" id="321614"/>
    <lineage>
        <taxon>Eukaryota</taxon>
        <taxon>Fungi</taxon>
        <taxon>Dikarya</taxon>
        <taxon>Ascomycota</taxon>
        <taxon>Pezizomycotina</taxon>
        <taxon>Dothideomycetes</taxon>
        <taxon>Pleosporomycetidae</taxon>
        <taxon>Pleosporales</taxon>
        <taxon>Pleosporineae</taxon>
        <taxon>Phaeosphaeriaceae</taxon>
        <taxon>Parastagonospora</taxon>
    </lineage>
</organism>
<evidence type="ECO:0000313" key="7">
    <source>
        <dbReference type="Proteomes" id="UP000663193"/>
    </source>
</evidence>
<dbReference type="Proteomes" id="UP000663193">
    <property type="component" value="Chromosome 3"/>
</dbReference>
<accession>A0A7U2HYR6</accession>
<keyword evidence="1" id="KW-0479">Metal-binding</keyword>
<dbReference type="PROSITE" id="PS50865">
    <property type="entry name" value="ZF_MYND_2"/>
    <property type="match status" value="1"/>
</dbReference>
<name>A0A7U2HYR6_PHANO</name>
<evidence type="ECO:0000313" key="6">
    <source>
        <dbReference type="EMBL" id="QRC93631.1"/>
    </source>
</evidence>
<evidence type="ECO:0000256" key="4">
    <source>
        <dbReference type="PROSITE-ProRule" id="PRU00134"/>
    </source>
</evidence>
<sequence>MAPESVSKCQVCDKPATSVCGGCQSATYSHYYCSKACQKQDWPYHKTSCIDLKIERVLIRVSTILLAAYLKFRENTWNMPIIKVEDGGRQELIIHRGSDNDKDYFLPFPAHLMKTTEIKNQVLCTSMCSESIAWMHETIAGLLSGLNITIEELTTTLSSVPRYTTISHPNSLRHTNLPTTSHALVRITSTETGAQWAIDLANAQFGIDQHLWRWAAYKAAYITRVVKIYPFGTHKELMRRQAQVCDLDCGLVGEVVAHMDRAVSAWQEEFKTPLRFLGSMGEGPTASAAASLLACMQGVVSGFIRENDFTERVRRSREYEAVHKGVREREMGRVVGEFVKEREVLVGEEGMSADERADEFLRKLAEELEGEY</sequence>
<keyword evidence="2 4" id="KW-0863">Zinc-finger</keyword>
<gene>
    <name evidence="6" type="ORF">JI435_038300</name>
</gene>